<feature type="transmembrane region" description="Helical" evidence="6">
    <location>
        <begin position="104"/>
        <end position="128"/>
    </location>
</feature>
<gene>
    <name evidence="7" type="ORF">GCM10022242_24280</name>
</gene>
<feature type="transmembrane region" description="Helical" evidence="6">
    <location>
        <begin position="446"/>
        <end position="464"/>
    </location>
</feature>
<dbReference type="Proteomes" id="UP001501821">
    <property type="component" value="Unassembled WGS sequence"/>
</dbReference>
<evidence type="ECO:0000256" key="5">
    <source>
        <dbReference type="SAM" id="MobiDB-lite"/>
    </source>
</evidence>
<accession>A0ABP7IM25</accession>
<feature type="transmembrane region" description="Helical" evidence="6">
    <location>
        <begin position="470"/>
        <end position="488"/>
    </location>
</feature>
<evidence type="ECO:0000256" key="1">
    <source>
        <dbReference type="ARBA" id="ARBA00004141"/>
    </source>
</evidence>
<reference evidence="8" key="1">
    <citation type="journal article" date="2019" name="Int. J. Syst. Evol. Microbiol.">
        <title>The Global Catalogue of Microorganisms (GCM) 10K type strain sequencing project: providing services to taxonomists for standard genome sequencing and annotation.</title>
        <authorList>
            <consortium name="The Broad Institute Genomics Platform"/>
            <consortium name="The Broad Institute Genome Sequencing Center for Infectious Disease"/>
            <person name="Wu L."/>
            <person name="Ma J."/>
        </authorList>
    </citation>
    <scope>NUCLEOTIDE SEQUENCE [LARGE SCALE GENOMIC DNA]</scope>
    <source>
        <strain evidence="8">JCM 16953</strain>
    </source>
</reference>
<feature type="transmembrane region" description="Helical" evidence="6">
    <location>
        <begin position="134"/>
        <end position="159"/>
    </location>
</feature>
<dbReference type="EMBL" id="BAABAH010000008">
    <property type="protein sequence ID" value="GAA3821797.1"/>
    <property type="molecule type" value="Genomic_DNA"/>
</dbReference>
<dbReference type="RefSeq" id="WP_344775734.1">
    <property type="nucleotide sequence ID" value="NZ_BAABAH010000008.1"/>
</dbReference>
<evidence type="ECO:0000313" key="7">
    <source>
        <dbReference type="EMBL" id="GAA3821797.1"/>
    </source>
</evidence>
<feature type="transmembrane region" description="Helical" evidence="6">
    <location>
        <begin position="50"/>
        <end position="83"/>
    </location>
</feature>
<comment type="caution">
    <text evidence="7">The sequence shown here is derived from an EMBL/GenBank/DDBJ whole genome shotgun (WGS) entry which is preliminary data.</text>
</comment>
<dbReference type="Pfam" id="PF13520">
    <property type="entry name" value="AA_permease_2"/>
    <property type="match status" value="1"/>
</dbReference>
<keyword evidence="3 6" id="KW-1133">Transmembrane helix</keyword>
<proteinExistence type="predicted"/>
<keyword evidence="2 6" id="KW-0812">Transmembrane</keyword>
<keyword evidence="8" id="KW-1185">Reference proteome</keyword>
<evidence type="ECO:0000256" key="3">
    <source>
        <dbReference type="ARBA" id="ARBA00022989"/>
    </source>
</evidence>
<evidence type="ECO:0000256" key="2">
    <source>
        <dbReference type="ARBA" id="ARBA00022692"/>
    </source>
</evidence>
<dbReference type="InterPro" id="IPR002293">
    <property type="entry name" value="AA/rel_permease1"/>
</dbReference>
<name>A0ABP7IM25_9ACTN</name>
<protein>
    <submittedName>
        <fullName evidence="7">APC family permease</fullName>
    </submittedName>
</protein>
<dbReference type="InterPro" id="IPR053153">
    <property type="entry name" value="APC_K+_Transporter"/>
</dbReference>
<feature type="transmembrane region" description="Helical" evidence="6">
    <location>
        <begin position="263"/>
        <end position="282"/>
    </location>
</feature>
<sequence length="677" mass="73751">MGVADVSKRILLGRKLRSAQLGETLLPKRIALPVFASDALSSVAYAPDEVFIMLGLAGASAYAFSWKIGIAVALVMSAVIASYRQTVHAYPSGGGDYEVATVNLGQTAGTTVASALLVDYVLTVAVSISSGAQYAAAAIPALLGHEVLLAVVLVLVLMAMNLRGIRESGSFFAVPTYLFMVAILGMAAWGFLQMAHGSLPDVESAKFDVVPKDGMEQPLTTIALLFLLARAFSSGCAALTGVEAISNGVPAFRRPKSRNAATTLLMLGLIAISMMMSVIVLARQMGLKYVDPHDLHRLTAGGRPVEGYQQHAVIAQIARAVFADFSPGFYLVVTVTGVILVLAANTAFNGFPVLGSILAKDGYAPRALGSRGDRLAYSNGIVFLALMAIVLIVAFHAETTRLIQLYIVGVFVSFNLSQLGMIRHWTRHLKTERDPAVRRRMFNSRIINAIGLSFTAVVLVVVLITKFLAGAWITILAMAFFFLLMRGIKRHYDNVALELAADEGDKALPTRVHAIVLVSKLHKPTLRALAFAKASRPNALEGVYVSVDVAETAQLLEEWDQRNTGIPLKVLHSPYREIIKPIVDYATAIRRSNPRGVVAVYIPEYVVGRWWEQLLHNQTALRLKGRLLFTPGVMVISVPYQLRSSQIARQREEREETRVRPGDLRRGRAERDRQIQR</sequence>
<feature type="transmembrane region" description="Helical" evidence="6">
    <location>
        <begin position="171"/>
        <end position="192"/>
    </location>
</feature>
<dbReference type="Gene3D" id="1.20.1740.10">
    <property type="entry name" value="Amino acid/polyamine transporter I"/>
    <property type="match status" value="1"/>
</dbReference>
<feature type="transmembrane region" description="Helical" evidence="6">
    <location>
        <begin position="329"/>
        <end position="354"/>
    </location>
</feature>
<evidence type="ECO:0000313" key="8">
    <source>
        <dbReference type="Proteomes" id="UP001501821"/>
    </source>
</evidence>
<feature type="transmembrane region" description="Helical" evidence="6">
    <location>
        <begin position="375"/>
        <end position="397"/>
    </location>
</feature>
<dbReference type="PANTHER" id="PTHR47704:SF1">
    <property type="entry name" value="POTASSIUM TRANSPORTER KIMA"/>
    <property type="match status" value="1"/>
</dbReference>
<keyword evidence="4 6" id="KW-0472">Membrane</keyword>
<dbReference type="PANTHER" id="PTHR47704">
    <property type="entry name" value="POTASSIUM TRANSPORTER KIMA"/>
    <property type="match status" value="1"/>
</dbReference>
<comment type="subcellular location">
    <subcellularLocation>
        <location evidence="1">Membrane</location>
        <topology evidence="1">Multi-pass membrane protein</topology>
    </subcellularLocation>
</comment>
<organism evidence="7 8">
    <name type="scientific">Nocardioides panacisoli</name>
    <dbReference type="NCBI Taxonomy" id="627624"/>
    <lineage>
        <taxon>Bacteria</taxon>
        <taxon>Bacillati</taxon>
        <taxon>Actinomycetota</taxon>
        <taxon>Actinomycetes</taxon>
        <taxon>Propionibacteriales</taxon>
        <taxon>Nocardioidaceae</taxon>
        <taxon>Nocardioides</taxon>
    </lineage>
</organism>
<feature type="transmembrane region" description="Helical" evidence="6">
    <location>
        <begin position="403"/>
        <end position="425"/>
    </location>
</feature>
<feature type="transmembrane region" description="Helical" evidence="6">
    <location>
        <begin position="222"/>
        <end position="242"/>
    </location>
</feature>
<evidence type="ECO:0000256" key="4">
    <source>
        <dbReference type="ARBA" id="ARBA00023136"/>
    </source>
</evidence>
<evidence type="ECO:0000256" key="6">
    <source>
        <dbReference type="SAM" id="Phobius"/>
    </source>
</evidence>
<feature type="region of interest" description="Disordered" evidence="5">
    <location>
        <begin position="649"/>
        <end position="677"/>
    </location>
</feature>